<evidence type="ECO:0000256" key="1">
    <source>
        <dbReference type="ARBA" id="ARBA00001911"/>
    </source>
</evidence>
<name>A0AAQ2DKS0_LEGPN</name>
<dbReference type="Proteomes" id="UP000863577">
    <property type="component" value="Unassembled WGS sequence"/>
</dbReference>
<comment type="cofactor">
    <cofactor evidence="1">
        <name>NAD(+)</name>
        <dbReference type="ChEBI" id="CHEBI:57540"/>
    </cofactor>
</comment>
<sequence>MNIFITGGCGFIGSHLAEFHLNQGDKVHIIDNLSTGTLDNISSFNKKPEFKFFQADILTWPGLVKAIEWSDRIYHFAAIVGMFKAISEPLSIVSTNIIGCNHLFHEIAKTKSRPLVILPSSSSVYGDNPSHLLKETDNLRVKSLPHPLATYAISKLSDESIALAYYQSAKIPVIIARLFNTIGPRQTGRYGMVVPRFVHQALHHEPFTIYGDGTQTRSFCDVRDIVSALNLLAKSPKAVGEIINVGNDIEISINELADLISKCIGYSVPVHFIPYKEAYGVEFTDITQRRPDLKKLLQLTSFKHQWTLKRTINDLLSHG</sequence>
<dbReference type="RefSeq" id="WP_062726001.1">
    <property type="nucleotide sequence ID" value="NZ_CP117814.1"/>
</dbReference>
<organism evidence="6 7">
    <name type="scientific">Legionella pneumophila</name>
    <dbReference type="NCBI Taxonomy" id="446"/>
    <lineage>
        <taxon>Bacteria</taxon>
        <taxon>Pseudomonadati</taxon>
        <taxon>Pseudomonadota</taxon>
        <taxon>Gammaproteobacteria</taxon>
        <taxon>Legionellales</taxon>
        <taxon>Legionellaceae</taxon>
        <taxon>Legionella</taxon>
    </lineage>
</organism>
<dbReference type="InterPro" id="IPR001509">
    <property type="entry name" value="Epimerase_deHydtase"/>
</dbReference>
<dbReference type="PANTHER" id="PTHR43078:SF6">
    <property type="entry name" value="UDP-GLUCURONIC ACID DECARBOXYLASE 1"/>
    <property type="match status" value="1"/>
</dbReference>
<evidence type="ECO:0000313" key="7">
    <source>
        <dbReference type="Proteomes" id="UP000863577"/>
    </source>
</evidence>
<proteinExistence type="predicted"/>
<evidence type="ECO:0000256" key="4">
    <source>
        <dbReference type="ARBA" id="ARBA00023239"/>
    </source>
</evidence>
<reference evidence="6" key="1">
    <citation type="journal article" date="2018" name="Genome Biol.">
        <title>SKESA: strategic k-mer extension for scrupulous assemblies.</title>
        <authorList>
            <person name="Souvorov A."/>
            <person name="Agarwala R."/>
            <person name="Lipman D.J."/>
        </authorList>
    </citation>
    <scope>NUCLEOTIDE SEQUENCE</scope>
    <source>
        <strain evidence="6">CL18-200174</strain>
    </source>
</reference>
<accession>A0AAQ2DKS0</accession>
<keyword evidence="4" id="KW-0456">Lyase</keyword>
<evidence type="ECO:0000256" key="3">
    <source>
        <dbReference type="ARBA" id="ARBA00023027"/>
    </source>
</evidence>
<dbReference type="GO" id="GO:0070403">
    <property type="term" value="F:NAD+ binding"/>
    <property type="evidence" value="ECO:0007669"/>
    <property type="project" value="InterPro"/>
</dbReference>
<dbReference type="AlphaFoldDB" id="A0AAQ2DKS0"/>
<comment type="caution">
    <text evidence="6">The sequence shown here is derived from an EMBL/GenBank/DDBJ whole genome shotgun (WGS) entry which is preliminary data.</text>
</comment>
<dbReference type="Gene3D" id="3.40.50.720">
    <property type="entry name" value="NAD(P)-binding Rossmann-like Domain"/>
    <property type="match status" value="1"/>
</dbReference>
<dbReference type="GO" id="GO:0048040">
    <property type="term" value="F:UDP-glucuronate decarboxylase activity"/>
    <property type="evidence" value="ECO:0007669"/>
    <property type="project" value="TreeGrafter"/>
</dbReference>
<dbReference type="GO" id="GO:0005737">
    <property type="term" value="C:cytoplasm"/>
    <property type="evidence" value="ECO:0007669"/>
    <property type="project" value="TreeGrafter"/>
</dbReference>
<dbReference type="InterPro" id="IPR044516">
    <property type="entry name" value="UXS-like"/>
</dbReference>
<dbReference type="Pfam" id="PF01370">
    <property type="entry name" value="Epimerase"/>
    <property type="match status" value="1"/>
</dbReference>
<evidence type="ECO:0000313" key="6">
    <source>
        <dbReference type="EMBL" id="HAU2396096.1"/>
    </source>
</evidence>
<evidence type="ECO:0000256" key="2">
    <source>
        <dbReference type="ARBA" id="ARBA00022793"/>
    </source>
</evidence>
<keyword evidence="3" id="KW-0520">NAD</keyword>
<dbReference type="SUPFAM" id="SSF51735">
    <property type="entry name" value="NAD(P)-binding Rossmann-fold domains"/>
    <property type="match status" value="1"/>
</dbReference>
<dbReference type="PANTHER" id="PTHR43078">
    <property type="entry name" value="UDP-GLUCURONIC ACID DECARBOXYLASE-RELATED"/>
    <property type="match status" value="1"/>
</dbReference>
<gene>
    <name evidence="6" type="ORF">JBK99_07090</name>
</gene>
<dbReference type="GO" id="GO:0042732">
    <property type="term" value="P:D-xylose metabolic process"/>
    <property type="evidence" value="ECO:0007669"/>
    <property type="project" value="InterPro"/>
</dbReference>
<reference evidence="6" key="2">
    <citation type="submission" date="2019-09" db="EMBL/GenBank/DDBJ databases">
        <authorList>
            <consortium name="NCBI Pathogen Detection Project"/>
        </authorList>
    </citation>
    <scope>NUCLEOTIDE SEQUENCE</scope>
    <source>
        <strain evidence="6">CL18-200174</strain>
    </source>
</reference>
<feature type="domain" description="NAD-dependent epimerase/dehydratase" evidence="5">
    <location>
        <begin position="3"/>
        <end position="246"/>
    </location>
</feature>
<evidence type="ECO:0000259" key="5">
    <source>
        <dbReference type="Pfam" id="PF01370"/>
    </source>
</evidence>
<keyword evidence="2" id="KW-0210">Decarboxylase</keyword>
<protein>
    <submittedName>
        <fullName evidence="6">NAD-dependent epimerase/dehydratase family protein</fullName>
    </submittedName>
</protein>
<dbReference type="InterPro" id="IPR036291">
    <property type="entry name" value="NAD(P)-bd_dom_sf"/>
</dbReference>
<dbReference type="EMBL" id="DACWOD010000004">
    <property type="protein sequence ID" value="HAU2396096.1"/>
    <property type="molecule type" value="Genomic_DNA"/>
</dbReference>